<feature type="non-terminal residue" evidence="2">
    <location>
        <position position="1"/>
    </location>
</feature>
<proteinExistence type="predicted"/>
<keyword evidence="3" id="KW-1185">Reference proteome</keyword>
<dbReference type="STRING" id="457427.SSOG_08457"/>
<dbReference type="Gene3D" id="3.40.630.10">
    <property type="entry name" value="Zn peptidases"/>
    <property type="match status" value="1"/>
</dbReference>
<name>D9W7G3_9ACTN</name>
<reference evidence="2 3" key="1">
    <citation type="submission" date="2009-02" db="EMBL/GenBank/DDBJ databases">
        <title>Annotation of Streptomyces hygroscopicus strain ATCC 53653.</title>
        <authorList>
            <consortium name="The Broad Institute Genome Sequencing Platform"/>
            <consortium name="Broad Institute Microbial Sequencing Center"/>
            <person name="Fischbach M."/>
            <person name="Godfrey P."/>
            <person name="Ward D."/>
            <person name="Young S."/>
            <person name="Zeng Q."/>
            <person name="Koehrsen M."/>
            <person name="Alvarado L."/>
            <person name="Berlin A.M."/>
            <person name="Bochicchio J."/>
            <person name="Borenstein D."/>
            <person name="Chapman S.B."/>
            <person name="Chen Z."/>
            <person name="Engels R."/>
            <person name="Freedman E."/>
            <person name="Gellesch M."/>
            <person name="Goldberg J."/>
            <person name="Griggs A."/>
            <person name="Gujja S."/>
            <person name="Heilman E.R."/>
            <person name="Heiman D.I."/>
            <person name="Hepburn T.A."/>
            <person name="Howarth C."/>
            <person name="Jen D."/>
            <person name="Larson L."/>
            <person name="Lewis B."/>
            <person name="Mehta T."/>
            <person name="Park D."/>
            <person name="Pearson M."/>
            <person name="Richards J."/>
            <person name="Roberts A."/>
            <person name="Saif S."/>
            <person name="Shea T.D."/>
            <person name="Shenoy N."/>
            <person name="Sisk P."/>
            <person name="Stolte C."/>
            <person name="Sykes S.N."/>
            <person name="Thomson T."/>
            <person name="Walk T."/>
            <person name="White J."/>
            <person name="Yandava C."/>
            <person name="Straight P."/>
            <person name="Clardy J."/>
            <person name="Hung D."/>
            <person name="Kolter R."/>
            <person name="Mekalanos J."/>
            <person name="Walker S."/>
            <person name="Walsh C.T."/>
            <person name="Wieland-Brown L.C."/>
            <person name="Haas B."/>
            <person name="Nusbaum C."/>
            <person name="Birren B."/>
        </authorList>
    </citation>
    <scope>NUCLEOTIDE SEQUENCE [LARGE SCALE GENOMIC DNA]</scope>
    <source>
        <strain evidence="2 3">ATCC 53653</strain>
    </source>
</reference>
<dbReference type="Pfam" id="PF04389">
    <property type="entry name" value="Peptidase_M28"/>
    <property type="match status" value="1"/>
</dbReference>
<accession>D9W7G3</accession>
<gene>
    <name evidence="2" type="ORF">SSOG_08457</name>
</gene>
<dbReference type="EMBL" id="GG657754">
    <property type="protein sequence ID" value="EFL28743.1"/>
    <property type="molecule type" value="Genomic_DNA"/>
</dbReference>
<dbReference type="AlphaFoldDB" id="D9W7G3"/>
<sequence length="345" mass="37877">DVGRRRMAMSGWPALEKYVDRAPTSKEMMGWIELIVSQGIRRAGYSADSWTEEWAAEQFRETGLEDVRLEPLDTPVWRPRSAAFEIWPAGRPGEVTRFTGLALPYTTPTEGTEGRLVRMEDGEVDGGIAVQEIGFTQLPQSEVQARATDAYDPEGVFPDLVQTVPFDLPHVLDFDIAIKDGATAYVGLLTGVPWETSDFYWPYDAELRSIPGIWLSGSDGERVRELMASGACEGRIISDATITEETTHNVVGTLPGASDHWVIIGSHHDGPWASAVEDASGVALVLAQARFWASVPQELRPHNMLFLLTSGHMAGAAGTQAFIAAHPELFPQVVLEMHLEHAARQ</sequence>
<dbReference type="HOGENOM" id="CLU_051345_0_0_11"/>
<feature type="non-terminal residue" evidence="2">
    <location>
        <position position="345"/>
    </location>
</feature>
<feature type="domain" description="Peptidase M28" evidence="1">
    <location>
        <begin position="249"/>
        <end position="328"/>
    </location>
</feature>
<evidence type="ECO:0000259" key="1">
    <source>
        <dbReference type="Pfam" id="PF04389"/>
    </source>
</evidence>
<evidence type="ECO:0000313" key="3">
    <source>
        <dbReference type="Proteomes" id="UP000003963"/>
    </source>
</evidence>
<evidence type="ECO:0000313" key="2">
    <source>
        <dbReference type="EMBL" id="EFL28743.1"/>
    </source>
</evidence>
<protein>
    <submittedName>
        <fullName evidence="2">PE-PGRS family protein</fullName>
    </submittedName>
</protein>
<dbReference type="SUPFAM" id="SSF53187">
    <property type="entry name" value="Zn-dependent exopeptidases"/>
    <property type="match status" value="1"/>
</dbReference>
<organism evidence="2 3">
    <name type="scientific">Streptomyces himastatinicus ATCC 53653</name>
    <dbReference type="NCBI Taxonomy" id="457427"/>
    <lineage>
        <taxon>Bacteria</taxon>
        <taxon>Bacillati</taxon>
        <taxon>Actinomycetota</taxon>
        <taxon>Actinomycetes</taxon>
        <taxon>Kitasatosporales</taxon>
        <taxon>Streptomycetaceae</taxon>
        <taxon>Streptomyces</taxon>
        <taxon>Streptomyces violaceusniger group</taxon>
    </lineage>
</organism>
<dbReference type="Proteomes" id="UP000003963">
    <property type="component" value="Unassembled WGS sequence"/>
</dbReference>
<dbReference type="InterPro" id="IPR007484">
    <property type="entry name" value="Peptidase_M28"/>
</dbReference>